<accession>A0A1Q2ZWF2</accession>
<comment type="pathway">
    <text evidence="1">Amino-acid biosynthesis; L-phenylalanine biosynthesis; phenylpyruvate from prephenate: step 1/1.</text>
</comment>
<proteinExistence type="predicted"/>
<feature type="domain" description="ACT" evidence="8">
    <location>
        <begin position="241"/>
        <end position="316"/>
    </location>
</feature>
<dbReference type="EMBL" id="BDGX01000009">
    <property type="protein sequence ID" value="GAV47830.1"/>
    <property type="molecule type" value="Genomic_DNA"/>
</dbReference>
<dbReference type="GO" id="GO:0005737">
    <property type="term" value="C:cytoplasm"/>
    <property type="evidence" value="ECO:0007669"/>
    <property type="project" value="TreeGrafter"/>
</dbReference>
<evidence type="ECO:0000256" key="5">
    <source>
        <dbReference type="ARBA" id="ARBA00023222"/>
    </source>
</evidence>
<dbReference type="Gene3D" id="3.40.190.10">
    <property type="entry name" value="Periplasmic binding protein-like II"/>
    <property type="match status" value="2"/>
</dbReference>
<keyword evidence="3" id="KW-0028">Amino-acid biosynthesis</keyword>
<dbReference type="InterPro" id="IPR001086">
    <property type="entry name" value="Preph_deHydtase"/>
</dbReference>
<dbReference type="SUPFAM" id="SSF53850">
    <property type="entry name" value="Periplasmic binding protein-like II"/>
    <property type="match status" value="1"/>
</dbReference>
<dbReference type="AlphaFoldDB" id="A0A1Q2ZWF2"/>
<dbReference type="InterPro" id="IPR002912">
    <property type="entry name" value="ACT_dom"/>
</dbReference>
<sequence>MSFQRLTRVFGWGKMVKALYLGPPGTYSHQAALQQFDYSNEVEYIPTSSIPECIQKLETDKSIDYSVIPLENSTNGQVVFSYDLLRDRMVHEEGLNRQGNRVIPTLEVVGEQYVSIAHCLIATEPKPALGDFSRVQIYSHPQVWGQVSSYLQQLQSKFPNTTFEKIDSSSTSEAVRRILNCESKRGIIDVAIAGEVAAKLNKCSVVDTGINDVKGNTTRFLILQRRNHRQIVSQSPKVSLMTFTTKQDDPGSLVDVLTILKTHGVNMCSINSRPYNRGKQKWQYVFFIEYYYQNEGHDWDVFYQELENLCSEWCLWGIFPRNANYYA</sequence>
<evidence type="ECO:0000259" key="7">
    <source>
        <dbReference type="PROSITE" id="PS51171"/>
    </source>
</evidence>
<dbReference type="Pfam" id="PF00800">
    <property type="entry name" value="PDT"/>
    <property type="match status" value="1"/>
</dbReference>
<dbReference type="OrthoDB" id="983542at2759"/>
<keyword evidence="6" id="KW-0456">Lyase</keyword>
<reference evidence="9 10" key="1">
    <citation type="submission" date="2016-08" db="EMBL/GenBank/DDBJ databases">
        <title>Draft genome sequence of allopolyploid Zygosaccharomyces rouxii.</title>
        <authorList>
            <person name="Watanabe J."/>
            <person name="Uehara K."/>
            <person name="Mogi Y."/>
            <person name="Tsukioka Y."/>
        </authorList>
    </citation>
    <scope>NUCLEOTIDE SEQUENCE [LARGE SCALE GENOMIC DNA]</scope>
    <source>
        <strain evidence="9 10">NBRC 110957</strain>
    </source>
</reference>
<dbReference type="Gene3D" id="3.30.70.260">
    <property type="match status" value="1"/>
</dbReference>
<gene>
    <name evidence="9" type="ORF">ZYGR_0I01260</name>
</gene>
<evidence type="ECO:0000256" key="4">
    <source>
        <dbReference type="ARBA" id="ARBA00023141"/>
    </source>
</evidence>
<evidence type="ECO:0000256" key="3">
    <source>
        <dbReference type="ARBA" id="ARBA00022605"/>
    </source>
</evidence>
<dbReference type="eggNOG" id="KOG2797">
    <property type="taxonomic scope" value="Eukaryota"/>
</dbReference>
<feature type="domain" description="Prephenate dehydratase" evidence="7">
    <location>
        <begin position="17"/>
        <end position="225"/>
    </location>
</feature>
<evidence type="ECO:0000259" key="8">
    <source>
        <dbReference type="PROSITE" id="PS51671"/>
    </source>
</evidence>
<evidence type="ECO:0000256" key="2">
    <source>
        <dbReference type="ARBA" id="ARBA00013147"/>
    </source>
</evidence>
<protein>
    <recommendedName>
        <fullName evidence="2">prephenate dehydratase</fullName>
        <ecNumber evidence="2">4.2.1.51</ecNumber>
    </recommendedName>
</protein>
<dbReference type="EC" id="4.2.1.51" evidence="2"/>
<dbReference type="GO" id="GO:0009094">
    <property type="term" value="P:L-phenylalanine biosynthetic process"/>
    <property type="evidence" value="ECO:0007669"/>
    <property type="project" value="UniProtKB-UniPathway"/>
</dbReference>
<dbReference type="InterPro" id="IPR045865">
    <property type="entry name" value="ACT-like_dom_sf"/>
</dbReference>
<dbReference type="PROSITE" id="PS51171">
    <property type="entry name" value="PREPHENATE_DEHYDR_3"/>
    <property type="match status" value="1"/>
</dbReference>
<organism evidence="9 10">
    <name type="scientific">Zygosaccharomyces rouxii</name>
    <dbReference type="NCBI Taxonomy" id="4956"/>
    <lineage>
        <taxon>Eukaryota</taxon>
        <taxon>Fungi</taxon>
        <taxon>Dikarya</taxon>
        <taxon>Ascomycota</taxon>
        <taxon>Saccharomycotina</taxon>
        <taxon>Saccharomycetes</taxon>
        <taxon>Saccharomycetales</taxon>
        <taxon>Saccharomycetaceae</taxon>
        <taxon>Zygosaccharomyces</taxon>
    </lineage>
</organism>
<dbReference type="CDD" id="cd13532">
    <property type="entry name" value="PBP2_PDT_like"/>
    <property type="match status" value="1"/>
</dbReference>
<dbReference type="GO" id="GO:0004664">
    <property type="term" value="F:prephenate dehydratase activity"/>
    <property type="evidence" value="ECO:0007669"/>
    <property type="project" value="UniProtKB-EC"/>
</dbReference>
<dbReference type="PANTHER" id="PTHR21022:SF19">
    <property type="entry name" value="PREPHENATE DEHYDRATASE-RELATED"/>
    <property type="match status" value="1"/>
</dbReference>
<dbReference type="FunFam" id="3.40.190.10:FF:000254">
    <property type="entry name" value="Prephenate dehydratase"/>
    <property type="match status" value="1"/>
</dbReference>
<keyword evidence="5" id="KW-0584">Phenylalanine biosynthesis</keyword>
<dbReference type="CDD" id="cd04905">
    <property type="entry name" value="ACT_CM-PDT"/>
    <property type="match status" value="1"/>
</dbReference>
<dbReference type="PIRSF" id="PIRSF001500">
    <property type="entry name" value="Chor_mut_pdt_Ppr"/>
    <property type="match status" value="1"/>
</dbReference>
<dbReference type="PANTHER" id="PTHR21022">
    <property type="entry name" value="PREPHENATE DEHYDRATASE P PROTEIN"/>
    <property type="match status" value="1"/>
</dbReference>
<comment type="caution">
    <text evidence="9">The sequence shown here is derived from an EMBL/GenBank/DDBJ whole genome shotgun (WGS) entry which is preliminary data.</text>
</comment>
<dbReference type="OMA" id="PLMIYRE"/>
<evidence type="ECO:0000313" key="9">
    <source>
        <dbReference type="EMBL" id="GAV47830.1"/>
    </source>
</evidence>
<dbReference type="UniPathway" id="UPA00121">
    <property type="reaction ID" value="UER00345"/>
</dbReference>
<evidence type="ECO:0000256" key="1">
    <source>
        <dbReference type="ARBA" id="ARBA00004741"/>
    </source>
</evidence>
<evidence type="ECO:0000256" key="6">
    <source>
        <dbReference type="ARBA" id="ARBA00023239"/>
    </source>
</evidence>
<name>A0A1Q2ZWF2_ZYGRO</name>
<dbReference type="Proteomes" id="UP000187013">
    <property type="component" value="Unassembled WGS sequence"/>
</dbReference>
<keyword evidence="4" id="KW-0057">Aromatic amino acid biosynthesis</keyword>
<dbReference type="InterPro" id="IPR008242">
    <property type="entry name" value="Chor_mutase/pphenate_deHydtase"/>
</dbReference>
<evidence type="ECO:0000313" key="10">
    <source>
        <dbReference type="Proteomes" id="UP000187013"/>
    </source>
</evidence>
<dbReference type="SUPFAM" id="SSF55021">
    <property type="entry name" value="ACT-like"/>
    <property type="match status" value="1"/>
</dbReference>
<dbReference type="PROSITE" id="PS51671">
    <property type="entry name" value="ACT"/>
    <property type="match status" value="1"/>
</dbReference>